<accession>A0A9Q7EUQ4</accession>
<dbReference type="RefSeq" id="WP_274372612.1">
    <property type="nucleotide sequence ID" value="NZ_CP072943.1"/>
</dbReference>
<keyword evidence="2 3" id="KW-0732">Signal</keyword>
<dbReference type="AlphaFoldDB" id="A0A9Q7EUQ4"/>
<feature type="chain" id="PRO_5040408006" evidence="3">
    <location>
        <begin position="19"/>
        <end position="393"/>
    </location>
</feature>
<dbReference type="InterPro" id="IPR028082">
    <property type="entry name" value="Peripla_BP_I"/>
</dbReference>
<evidence type="ECO:0000313" key="5">
    <source>
        <dbReference type="EMBL" id="QTX31449.1"/>
    </source>
</evidence>
<name>A0A9Q7EUQ4_9BACT</name>
<proteinExistence type="inferred from homology"/>
<dbReference type="KEGG" id="aram:KAR29_08705"/>
<comment type="similarity">
    <text evidence="1">Belongs to the leucine-binding protein family.</text>
</comment>
<dbReference type="Proteomes" id="UP000671879">
    <property type="component" value="Chromosome"/>
</dbReference>
<evidence type="ECO:0000256" key="2">
    <source>
        <dbReference type="ARBA" id="ARBA00022729"/>
    </source>
</evidence>
<evidence type="ECO:0000256" key="3">
    <source>
        <dbReference type="SAM" id="SignalP"/>
    </source>
</evidence>
<keyword evidence="6" id="KW-1185">Reference proteome</keyword>
<reference evidence="6" key="1">
    <citation type="submission" date="2021-04" db="EMBL/GenBank/DDBJ databases">
        <title>A novel Synergistetes isolate from a pyrite-forming mixed culture.</title>
        <authorList>
            <person name="Bunk B."/>
            <person name="Sproer C."/>
            <person name="Spring S."/>
            <person name="Pester M."/>
        </authorList>
    </citation>
    <scope>NUCLEOTIDE SEQUENCE [LARGE SCALE GENOMIC DNA]</scope>
    <source>
        <strain evidence="6">J.5.4.2-T.3.5.2</strain>
    </source>
</reference>
<evidence type="ECO:0000259" key="4">
    <source>
        <dbReference type="Pfam" id="PF13458"/>
    </source>
</evidence>
<evidence type="ECO:0000313" key="6">
    <source>
        <dbReference type="Proteomes" id="UP000671879"/>
    </source>
</evidence>
<dbReference type="InterPro" id="IPR028081">
    <property type="entry name" value="Leu-bd"/>
</dbReference>
<feature type="domain" description="Leucine-binding protein" evidence="4">
    <location>
        <begin position="34"/>
        <end position="356"/>
    </location>
</feature>
<organism evidence="5 6">
    <name type="scientific">Aminithiophilus ramosus</name>
    <dbReference type="NCBI Taxonomy" id="3029084"/>
    <lineage>
        <taxon>Bacteria</taxon>
        <taxon>Thermotogati</taxon>
        <taxon>Synergistota</taxon>
        <taxon>Synergistia</taxon>
        <taxon>Synergistales</taxon>
        <taxon>Aminithiophilaceae</taxon>
        <taxon>Aminithiophilus</taxon>
    </lineage>
</organism>
<feature type="signal peptide" evidence="3">
    <location>
        <begin position="1"/>
        <end position="18"/>
    </location>
</feature>
<gene>
    <name evidence="5" type="ORF">KAR29_08705</name>
</gene>
<dbReference type="Pfam" id="PF13458">
    <property type="entry name" value="Peripla_BP_6"/>
    <property type="match status" value="1"/>
</dbReference>
<evidence type="ECO:0000256" key="1">
    <source>
        <dbReference type="ARBA" id="ARBA00010062"/>
    </source>
</evidence>
<dbReference type="Gene3D" id="3.40.50.2300">
    <property type="match status" value="2"/>
</dbReference>
<sequence length="393" mass="41762">MKKIAVLALLVLSLVGSAVSGGADPLAAPWIWSVAVVPPPGGWLAEQGVAVRAGLLLLQGRLNEPAEGVRGFDVIFSWDDALLPDAVPDRVEAWRARGVVAVLSFASPETDRALALAMGRQGPPLLFAGGEDFPLKDLSGSPLPYLFALSQEKTCRANALSDYVLRQGGPVVALLSDLLEPDLLRGHDEARHRLEARGMPTLSLLFRTSADDALLSRVDEVLAARATSALLFLDPLATLDLWALTRRMGYSLSLLYGGPFGPPLGTAEGLLFADQDYPLATDPQLEHLRDDLWLDEGLRVADGAAAARAYSLGLWLAKALEAAGPEASALAEALGHVESIALGSQLLSIDSRTHRPLLSVLAVLEVGPGGRLIEKAFVDVRSFEVSDGRLEMP</sequence>
<dbReference type="EMBL" id="CP072943">
    <property type="protein sequence ID" value="QTX31449.1"/>
    <property type="molecule type" value="Genomic_DNA"/>
</dbReference>
<dbReference type="SUPFAM" id="SSF53822">
    <property type="entry name" value="Periplasmic binding protein-like I"/>
    <property type="match status" value="1"/>
</dbReference>
<protein>
    <submittedName>
        <fullName evidence="5">ABC transporter substrate-binding protein</fullName>
    </submittedName>
</protein>